<dbReference type="InterPro" id="IPR001279">
    <property type="entry name" value="Metallo-B-lactamas"/>
</dbReference>
<feature type="binding site" evidence="8">
    <location>
        <position position="205"/>
    </location>
    <ligand>
        <name>Zn(2+)</name>
        <dbReference type="ChEBI" id="CHEBI:29105"/>
        <label>2</label>
        <note>catalytic</note>
    </ligand>
</feature>
<keyword evidence="2 8" id="KW-0819">tRNA processing</keyword>
<evidence type="ECO:0000256" key="2">
    <source>
        <dbReference type="ARBA" id="ARBA00022694"/>
    </source>
</evidence>
<dbReference type="SUPFAM" id="SSF56281">
    <property type="entry name" value="Metallo-hydrolase/oxidoreductase"/>
    <property type="match status" value="1"/>
</dbReference>
<dbReference type="SMART" id="SM00849">
    <property type="entry name" value="Lactamase_B"/>
    <property type="match status" value="1"/>
</dbReference>
<evidence type="ECO:0000256" key="7">
    <source>
        <dbReference type="ARBA" id="ARBA00022833"/>
    </source>
</evidence>
<feature type="binding site" evidence="8">
    <location>
        <position position="263"/>
    </location>
    <ligand>
        <name>Zn(2+)</name>
        <dbReference type="ChEBI" id="CHEBI:29105"/>
        <label>2</label>
        <note>catalytic</note>
    </ligand>
</feature>
<evidence type="ECO:0000256" key="3">
    <source>
        <dbReference type="ARBA" id="ARBA00022722"/>
    </source>
</evidence>
<feature type="domain" description="Metallo-beta-lactamase" evidence="9">
    <location>
        <begin position="21"/>
        <end position="263"/>
    </location>
</feature>
<feature type="binding site" evidence="8">
    <location>
        <position position="64"/>
    </location>
    <ligand>
        <name>Zn(2+)</name>
        <dbReference type="ChEBI" id="CHEBI:29105"/>
        <label>1</label>
        <note>catalytic</note>
    </ligand>
</feature>
<evidence type="ECO:0000256" key="4">
    <source>
        <dbReference type="ARBA" id="ARBA00022723"/>
    </source>
</evidence>
<dbReference type="PANTHER" id="PTHR46018">
    <property type="entry name" value="ZINC PHOSPHODIESTERASE ELAC PROTEIN 1"/>
    <property type="match status" value="1"/>
</dbReference>
<dbReference type="AlphaFoldDB" id="A0A6J4RKB0"/>
<evidence type="ECO:0000256" key="1">
    <source>
        <dbReference type="ARBA" id="ARBA00011738"/>
    </source>
</evidence>
<dbReference type="NCBIfam" id="NF000801">
    <property type="entry name" value="PRK00055.1-3"/>
    <property type="match status" value="1"/>
</dbReference>
<proteinExistence type="inferred from homology"/>
<evidence type="ECO:0000259" key="9">
    <source>
        <dbReference type="SMART" id="SM00849"/>
    </source>
</evidence>
<evidence type="ECO:0000256" key="8">
    <source>
        <dbReference type="HAMAP-Rule" id="MF_01818"/>
    </source>
</evidence>
<evidence type="ECO:0000256" key="5">
    <source>
        <dbReference type="ARBA" id="ARBA00022759"/>
    </source>
</evidence>
<sequence>MTDLSVFFAGTAGSVPTARRGLPATLVRRGSERLLFDCGEGTQRQLLRSVGLADLDFVFLTHHHVDHWLGLLGMVKSFALRDRERPLTVYGPPGTQRLIGAMGIVIGRLPYPFDVVDLAAGDALDFDGGYCVEAFNVRHRGTAFGYALVESPRPGRFDAARAAALGVPFGPDLGRLQRGEHVDGVDPAEVVGPPRPGRRIVLSGDTTPCDAVRVAADGADLLVHEATFMSDEHERAAETRHSTATQAASLAAEAGVRLLALTHVSTRYAGGELLDEARATFGRTEVPRDFDTIDVPLAEKGEPLLHRWDHVARAPAAGPAPAEAAP</sequence>
<dbReference type="HAMAP" id="MF_01818">
    <property type="entry name" value="RNase_Z_BN"/>
    <property type="match status" value="1"/>
</dbReference>
<dbReference type="GO" id="GO:0042781">
    <property type="term" value="F:3'-tRNA processing endoribonuclease activity"/>
    <property type="evidence" value="ECO:0007669"/>
    <property type="project" value="UniProtKB-UniRule"/>
</dbReference>
<gene>
    <name evidence="8" type="primary">rnz</name>
    <name evidence="10" type="ORF">AVDCRST_MAG53-1195</name>
</gene>
<dbReference type="CDD" id="cd07717">
    <property type="entry name" value="RNaseZ_ZiPD-like_MBL-fold"/>
    <property type="match status" value="1"/>
</dbReference>
<evidence type="ECO:0000313" key="10">
    <source>
        <dbReference type="EMBL" id="CAA9469936.1"/>
    </source>
</evidence>
<dbReference type="InterPro" id="IPR013471">
    <property type="entry name" value="RNase_Z/BN"/>
</dbReference>
<comment type="similarity">
    <text evidence="8">Belongs to the RNase Z family.</text>
</comment>
<comment type="function">
    <text evidence="8">Zinc phosphodiesterase, which displays some tRNA 3'-processing endonuclease activity. Probably involved in tRNA maturation, by removing a 3'-trailer from precursor tRNA.</text>
</comment>
<feature type="binding site" evidence="8">
    <location>
        <position position="205"/>
    </location>
    <ligand>
        <name>Zn(2+)</name>
        <dbReference type="ChEBI" id="CHEBI:29105"/>
        <label>1</label>
        <note>catalytic</note>
    </ligand>
</feature>
<protein>
    <recommendedName>
        <fullName evidence="8">Ribonuclease Z</fullName>
        <shortName evidence="8">RNase Z</shortName>
        <ecNumber evidence="8">3.1.26.11</ecNumber>
    </recommendedName>
    <alternativeName>
        <fullName evidence="8">tRNA 3 endonuclease</fullName>
    </alternativeName>
    <alternativeName>
        <fullName evidence="8">tRNase Z</fullName>
    </alternativeName>
</protein>
<dbReference type="Gene3D" id="3.60.15.10">
    <property type="entry name" value="Ribonuclease Z/Hydroxyacylglutathione hydrolase-like"/>
    <property type="match status" value="1"/>
</dbReference>
<feature type="binding site" evidence="8">
    <location>
        <position position="62"/>
    </location>
    <ligand>
        <name>Zn(2+)</name>
        <dbReference type="ChEBI" id="CHEBI:29105"/>
        <label>1</label>
        <note>catalytic</note>
    </ligand>
</feature>
<dbReference type="PANTHER" id="PTHR46018:SF2">
    <property type="entry name" value="ZINC PHOSPHODIESTERASE ELAC PROTEIN 1"/>
    <property type="match status" value="1"/>
</dbReference>
<reference evidence="10" key="1">
    <citation type="submission" date="2020-02" db="EMBL/GenBank/DDBJ databases">
        <authorList>
            <person name="Meier V. D."/>
        </authorList>
    </citation>
    <scope>NUCLEOTIDE SEQUENCE</scope>
    <source>
        <strain evidence="10">AVDCRST_MAG53</strain>
    </source>
</reference>
<feature type="binding site" evidence="8">
    <location>
        <position position="66"/>
    </location>
    <ligand>
        <name>Zn(2+)</name>
        <dbReference type="ChEBI" id="CHEBI:29105"/>
        <label>2</label>
        <note>catalytic</note>
    </ligand>
</feature>
<comment type="catalytic activity">
    <reaction evidence="8">
        <text>Endonucleolytic cleavage of RNA, removing extra 3' nucleotides from tRNA precursor, generating 3' termini of tRNAs. A 3'-hydroxy group is left at the tRNA terminus and a 5'-phosphoryl group is left at the trailer molecule.</text>
        <dbReference type="EC" id="3.1.26.11"/>
    </reaction>
</comment>
<keyword evidence="5 8" id="KW-0255">Endonuclease</keyword>
<name>A0A6J4RKB0_9ACTN</name>
<dbReference type="EMBL" id="CADCVR010000001">
    <property type="protein sequence ID" value="CAA9469936.1"/>
    <property type="molecule type" value="Genomic_DNA"/>
</dbReference>
<keyword evidence="4 8" id="KW-0479">Metal-binding</keyword>
<feature type="binding site" evidence="8">
    <location>
        <position position="139"/>
    </location>
    <ligand>
        <name>Zn(2+)</name>
        <dbReference type="ChEBI" id="CHEBI:29105"/>
        <label>1</label>
        <note>catalytic</note>
    </ligand>
</feature>
<keyword evidence="7 8" id="KW-0862">Zinc</keyword>
<organism evidence="10">
    <name type="scientific">uncultured Solirubrobacteraceae bacterium</name>
    <dbReference type="NCBI Taxonomy" id="1162706"/>
    <lineage>
        <taxon>Bacteria</taxon>
        <taxon>Bacillati</taxon>
        <taxon>Actinomycetota</taxon>
        <taxon>Thermoleophilia</taxon>
        <taxon>Solirubrobacterales</taxon>
        <taxon>Solirubrobacteraceae</taxon>
        <taxon>environmental samples</taxon>
    </lineage>
</organism>
<dbReference type="EC" id="3.1.26.11" evidence="8"/>
<keyword evidence="3 8" id="KW-0540">Nuclease</keyword>
<dbReference type="Pfam" id="PF12706">
    <property type="entry name" value="Lactamase_B_2"/>
    <property type="match status" value="1"/>
</dbReference>
<comment type="subunit">
    <text evidence="1 8">Homodimer.</text>
</comment>
<feature type="binding site" evidence="8">
    <location>
        <position position="67"/>
    </location>
    <ligand>
        <name>Zn(2+)</name>
        <dbReference type="ChEBI" id="CHEBI:29105"/>
        <label>2</label>
        <note>catalytic</note>
    </ligand>
</feature>
<comment type="cofactor">
    <cofactor evidence="8">
        <name>Zn(2+)</name>
        <dbReference type="ChEBI" id="CHEBI:29105"/>
    </cofactor>
    <text evidence="8">Binds 2 Zn(2+) ions.</text>
</comment>
<evidence type="ECO:0000256" key="6">
    <source>
        <dbReference type="ARBA" id="ARBA00022801"/>
    </source>
</evidence>
<feature type="active site" description="Proton acceptor" evidence="8">
    <location>
        <position position="66"/>
    </location>
</feature>
<keyword evidence="6 8" id="KW-0378">Hydrolase</keyword>
<dbReference type="GO" id="GO:0008270">
    <property type="term" value="F:zinc ion binding"/>
    <property type="evidence" value="ECO:0007669"/>
    <property type="project" value="UniProtKB-UniRule"/>
</dbReference>
<accession>A0A6J4RKB0</accession>
<dbReference type="InterPro" id="IPR036866">
    <property type="entry name" value="RibonucZ/Hydroxyglut_hydro"/>
</dbReference>